<reference evidence="1" key="1">
    <citation type="submission" date="2018-10" db="EMBL/GenBank/DDBJ databases">
        <title>Hidden diversity of soil giant viruses.</title>
        <authorList>
            <person name="Schulz F."/>
            <person name="Alteio L."/>
            <person name="Goudeau D."/>
            <person name="Ryan E.M."/>
            <person name="Malmstrom R.R."/>
            <person name="Blanchard J."/>
            <person name="Woyke T."/>
        </authorList>
    </citation>
    <scope>NUCLEOTIDE SEQUENCE</scope>
    <source>
        <strain evidence="1">BAV1</strain>
    </source>
</reference>
<name>A0A3G4ZPK9_9VIRU</name>
<gene>
    <name evidence="1" type="ORF">Barrevirus1_48</name>
</gene>
<sequence>MGNSYNNSVKVNETSQLEIRSYNIQSYTVTKDNAKMLYNIDLPENKNIMISCDNELTEFIINDLLYKYSDFRKEIIKNFLYERQKDPVIINGIVVIERTVSLEERLNQPKTYIIDNSTIVHIKIL</sequence>
<organism evidence="1">
    <name type="scientific">Barrevirus sp</name>
    <dbReference type="NCBI Taxonomy" id="2487763"/>
    <lineage>
        <taxon>Viruses</taxon>
        <taxon>Varidnaviria</taxon>
        <taxon>Bamfordvirae</taxon>
        <taxon>Nucleocytoviricota</taxon>
        <taxon>Megaviricetes</taxon>
        <taxon>Imitervirales</taxon>
        <taxon>Mimiviridae</taxon>
        <taxon>Klosneuvirinae</taxon>
    </lineage>
</organism>
<dbReference type="EMBL" id="MK071998">
    <property type="protein sequence ID" value="AYV76826.1"/>
    <property type="molecule type" value="Genomic_DNA"/>
</dbReference>
<evidence type="ECO:0000313" key="1">
    <source>
        <dbReference type="EMBL" id="AYV76826.1"/>
    </source>
</evidence>
<proteinExistence type="predicted"/>
<protein>
    <submittedName>
        <fullName evidence="1">Uncharacterized protein</fullName>
    </submittedName>
</protein>
<accession>A0A3G4ZPK9</accession>